<comment type="caution">
    <text evidence="4">The sequence shown here is derived from an EMBL/GenBank/DDBJ whole genome shotgun (WGS) entry which is preliminary data.</text>
</comment>
<evidence type="ECO:0000259" key="2">
    <source>
        <dbReference type="Pfam" id="PF24088"/>
    </source>
</evidence>
<evidence type="ECO:0000259" key="3">
    <source>
        <dbReference type="Pfam" id="PF24092"/>
    </source>
</evidence>
<dbReference type="Pfam" id="PF24092">
    <property type="entry name" value="DUF7373_C"/>
    <property type="match status" value="1"/>
</dbReference>
<protein>
    <recommendedName>
        <fullName evidence="6">Lipoprotein</fullName>
    </recommendedName>
</protein>
<gene>
    <name evidence="4" type="ORF">ACFYXQ_18170</name>
</gene>
<reference evidence="4 5" key="1">
    <citation type="submission" date="2024-10" db="EMBL/GenBank/DDBJ databases">
        <title>The Natural Products Discovery Center: Release of the First 8490 Sequenced Strains for Exploring Actinobacteria Biosynthetic Diversity.</title>
        <authorList>
            <person name="Kalkreuter E."/>
            <person name="Kautsar S.A."/>
            <person name="Yang D."/>
            <person name="Bader C.D."/>
            <person name="Teijaro C.N."/>
            <person name="Fluegel L."/>
            <person name="Davis C.M."/>
            <person name="Simpson J.R."/>
            <person name="Lauterbach L."/>
            <person name="Steele A.D."/>
            <person name="Gui C."/>
            <person name="Meng S."/>
            <person name="Li G."/>
            <person name="Viehrig K."/>
            <person name="Ye F."/>
            <person name="Su P."/>
            <person name="Kiefer A.F."/>
            <person name="Nichols A."/>
            <person name="Cepeda A.J."/>
            <person name="Yan W."/>
            <person name="Fan B."/>
            <person name="Jiang Y."/>
            <person name="Adhikari A."/>
            <person name="Zheng C.-J."/>
            <person name="Schuster L."/>
            <person name="Cowan T.M."/>
            <person name="Smanski M.J."/>
            <person name="Chevrette M.G."/>
            <person name="De Carvalho L.P.S."/>
            <person name="Shen B."/>
        </authorList>
    </citation>
    <scope>NUCLEOTIDE SEQUENCE [LARGE SCALE GENOMIC DNA]</scope>
    <source>
        <strain evidence="4 5">NPDC002593</strain>
    </source>
</reference>
<dbReference type="EMBL" id="JBIAQY010000005">
    <property type="protein sequence ID" value="MFF3569701.1"/>
    <property type="molecule type" value="Genomic_DNA"/>
</dbReference>
<organism evidence="4 5">
    <name type="scientific">Nocardia jiangxiensis</name>
    <dbReference type="NCBI Taxonomy" id="282685"/>
    <lineage>
        <taxon>Bacteria</taxon>
        <taxon>Bacillati</taxon>
        <taxon>Actinomycetota</taxon>
        <taxon>Actinomycetes</taxon>
        <taxon>Mycobacteriales</taxon>
        <taxon>Nocardiaceae</taxon>
        <taxon>Nocardia</taxon>
    </lineage>
</organism>
<evidence type="ECO:0000313" key="5">
    <source>
        <dbReference type="Proteomes" id="UP001601992"/>
    </source>
</evidence>
<evidence type="ECO:0000313" key="4">
    <source>
        <dbReference type="EMBL" id="MFF3569701.1"/>
    </source>
</evidence>
<dbReference type="Pfam" id="PF24088">
    <property type="entry name" value="DUF7373"/>
    <property type="match status" value="1"/>
</dbReference>
<feature type="signal peptide" evidence="1">
    <location>
        <begin position="1"/>
        <end position="34"/>
    </location>
</feature>
<accession>A0ABW6S089</accession>
<dbReference type="Proteomes" id="UP001601992">
    <property type="component" value="Unassembled WGS sequence"/>
</dbReference>
<feature type="domain" description="DUF7373" evidence="2">
    <location>
        <begin position="65"/>
        <end position="254"/>
    </location>
</feature>
<dbReference type="PROSITE" id="PS51257">
    <property type="entry name" value="PROKAR_LIPOPROTEIN"/>
    <property type="match status" value="1"/>
</dbReference>
<dbReference type="InterPro" id="IPR055797">
    <property type="entry name" value="DUF7373"/>
</dbReference>
<keyword evidence="1" id="KW-0732">Signal</keyword>
<feature type="chain" id="PRO_5045262378" description="Lipoprotein" evidence="1">
    <location>
        <begin position="35"/>
        <end position="409"/>
    </location>
</feature>
<keyword evidence="5" id="KW-1185">Reference proteome</keyword>
<name>A0ABW6S089_9NOCA</name>
<sequence>MSSYVGRLVRALGAFAMVTLVAGCSSVLHPNAVAGEVDVRTLDIDADSSTRPPTLPSYLGIRGYAQLEAARLADAVLSPYEVEPKYFWGAAASAQVTPESVTQYLADPVVKVLYDNGFVVGFSTGAADSVTPLTKAVYGTHDHEGIRVTVLRFPDAASARSAAQQTDAVDMALNPQNTPVKLPKYADAFAHWRPTVPTLGSTLAHGVFVVNILADARTTDLTRLTEMTQQYLAAELPVLDKFVPTPAEKIPTLQQDPDHILVRTLHEGAAASPPDGGSEIVYTLRAYLNYVQDQGTRYPVMRRAGIDRVAVAPAAYVFRARDSAAAVQFVADSAHLGDADARRDVDPPEGVPNTMCVENYTAPAAARFRCFVAYRRYAALVLGQQLWQTQQRAASQYALLANAQATLPN</sequence>
<evidence type="ECO:0008006" key="6">
    <source>
        <dbReference type="Google" id="ProtNLM"/>
    </source>
</evidence>
<dbReference type="InterPro" id="IPR056463">
    <property type="entry name" value="DUF7373_C"/>
</dbReference>
<proteinExistence type="predicted"/>
<feature type="domain" description="DUF7373" evidence="3">
    <location>
        <begin position="261"/>
        <end position="403"/>
    </location>
</feature>
<evidence type="ECO:0000256" key="1">
    <source>
        <dbReference type="SAM" id="SignalP"/>
    </source>
</evidence>
<dbReference type="RefSeq" id="WP_040818924.1">
    <property type="nucleotide sequence ID" value="NZ_JBIAQY010000005.1"/>
</dbReference>